<comment type="caution">
    <text evidence="2">The sequence shown here is derived from an EMBL/GenBank/DDBJ whole genome shotgun (WGS) entry which is preliminary data.</text>
</comment>
<proteinExistence type="predicted"/>
<keyword evidence="3" id="KW-1185">Reference proteome</keyword>
<reference evidence="2" key="1">
    <citation type="submission" date="2020-09" db="EMBL/GenBank/DDBJ databases">
        <title>Genome-Enabled Discovery of Anthraquinone Biosynthesis in Senna tora.</title>
        <authorList>
            <person name="Kang S.-H."/>
            <person name="Pandey R.P."/>
            <person name="Lee C.-M."/>
            <person name="Sim J.-S."/>
            <person name="Jeong J.-T."/>
            <person name="Choi B.-S."/>
            <person name="Jung M."/>
            <person name="Ginzburg D."/>
            <person name="Zhao K."/>
            <person name="Won S.Y."/>
            <person name="Oh T.-J."/>
            <person name="Yu Y."/>
            <person name="Kim N.-H."/>
            <person name="Lee O.R."/>
            <person name="Lee T.-H."/>
            <person name="Bashyal P."/>
            <person name="Kim T.-S."/>
            <person name="Lee W.-H."/>
            <person name="Kawkins C."/>
            <person name="Kim C.-K."/>
            <person name="Kim J.S."/>
            <person name="Ahn B.O."/>
            <person name="Rhee S.Y."/>
            <person name="Sohng J.K."/>
        </authorList>
    </citation>
    <scope>NUCLEOTIDE SEQUENCE</scope>
    <source>
        <tissue evidence="2">Leaf</tissue>
    </source>
</reference>
<evidence type="ECO:0000256" key="1">
    <source>
        <dbReference type="SAM" id="MobiDB-lite"/>
    </source>
</evidence>
<organism evidence="2 3">
    <name type="scientific">Senna tora</name>
    <dbReference type="NCBI Taxonomy" id="362788"/>
    <lineage>
        <taxon>Eukaryota</taxon>
        <taxon>Viridiplantae</taxon>
        <taxon>Streptophyta</taxon>
        <taxon>Embryophyta</taxon>
        <taxon>Tracheophyta</taxon>
        <taxon>Spermatophyta</taxon>
        <taxon>Magnoliopsida</taxon>
        <taxon>eudicotyledons</taxon>
        <taxon>Gunneridae</taxon>
        <taxon>Pentapetalae</taxon>
        <taxon>rosids</taxon>
        <taxon>fabids</taxon>
        <taxon>Fabales</taxon>
        <taxon>Fabaceae</taxon>
        <taxon>Caesalpinioideae</taxon>
        <taxon>Cassia clade</taxon>
        <taxon>Senna</taxon>
    </lineage>
</organism>
<dbReference type="Proteomes" id="UP000634136">
    <property type="component" value="Unassembled WGS sequence"/>
</dbReference>
<feature type="region of interest" description="Disordered" evidence="1">
    <location>
        <begin position="176"/>
        <end position="201"/>
    </location>
</feature>
<evidence type="ECO:0000313" key="3">
    <source>
        <dbReference type="Proteomes" id="UP000634136"/>
    </source>
</evidence>
<sequence length="249" mass="27636">MLATSTDAEDDTPFPSGTEDETYAFLFTISSSSWAKYCFAFSYEIGFPPSIKSDKFISKLSDFVLCHAVEPEHASTAYAYLDAFFVEQHGRLLLLASATKWREKGKARRDCRKELYTTTKPDTVGLDSLELTIKVNTSSGDLCNLLTTSGTSIASRKAGTINVECNRYVLIISKTSPGENDSETEKQKQMRSKRDLNNTSGMAEAMTSDIVSEDQGLLGSRDSAIFPFDSTHYEGFFVLLLRIKYFCGS</sequence>
<feature type="compositionally biased region" description="Basic and acidic residues" evidence="1">
    <location>
        <begin position="183"/>
        <end position="196"/>
    </location>
</feature>
<dbReference type="GO" id="GO:0016301">
    <property type="term" value="F:kinase activity"/>
    <property type="evidence" value="ECO:0007669"/>
    <property type="project" value="UniProtKB-KW"/>
</dbReference>
<dbReference type="AlphaFoldDB" id="A0A834TX08"/>
<accession>A0A834TX08</accession>
<name>A0A834TX08_9FABA</name>
<dbReference type="EMBL" id="JAAIUW010000005">
    <property type="protein sequence ID" value="KAF7830160.1"/>
    <property type="molecule type" value="Genomic_DNA"/>
</dbReference>
<protein>
    <submittedName>
        <fullName evidence="2">L-arabinokinase</fullName>
    </submittedName>
</protein>
<keyword evidence="2" id="KW-0808">Transferase</keyword>
<keyword evidence="2" id="KW-0418">Kinase</keyword>
<evidence type="ECO:0000313" key="2">
    <source>
        <dbReference type="EMBL" id="KAF7830160.1"/>
    </source>
</evidence>
<gene>
    <name evidence="2" type="ORF">G2W53_012493</name>
</gene>